<protein>
    <recommendedName>
        <fullName evidence="4">Helix-turn-helix domain-containing protein</fullName>
    </recommendedName>
</protein>
<feature type="region of interest" description="Disordered" evidence="1">
    <location>
        <begin position="60"/>
        <end position="91"/>
    </location>
</feature>
<evidence type="ECO:0008006" key="4">
    <source>
        <dbReference type="Google" id="ProtNLM"/>
    </source>
</evidence>
<accession>A0ABP5X961</accession>
<gene>
    <name evidence="2" type="ORF">GCM10010405_34840</name>
</gene>
<sequence>MSAHRITEESVVIGGHTALLMAVALRSYMRNGGFDRVHPVERAELDAGISALEAAGNASRQLRAVRGNTEAPTEESMPESSMSAREAAARLGVTPRHVRGIAPSLAGRKIRGVWRFDPMVVENELARRNRKT</sequence>
<dbReference type="Proteomes" id="UP001501638">
    <property type="component" value="Unassembled WGS sequence"/>
</dbReference>
<reference evidence="3" key="1">
    <citation type="journal article" date="2019" name="Int. J. Syst. Evol. Microbiol.">
        <title>The Global Catalogue of Microorganisms (GCM) 10K type strain sequencing project: providing services to taxonomists for standard genome sequencing and annotation.</title>
        <authorList>
            <consortium name="The Broad Institute Genomics Platform"/>
            <consortium name="The Broad Institute Genome Sequencing Center for Infectious Disease"/>
            <person name="Wu L."/>
            <person name="Ma J."/>
        </authorList>
    </citation>
    <scope>NUCLEOTIDE SEQUENCE [LARGE SCALE GENOMIC DNA]</scope>
    <source>
        <strain evidence="3">JCM 6305</strain>
    </source>
</reference>
<dbReference type="RefSeq" id="WP_344323889.1">
    <property type="nucleotide sequence ID" value="NZ_BAAASZ010000026.1"/>
</dbReference>
<proteinExistence type="predicted"/>
<name>A0ABP5X961_9ACTN</name>
<organism evidence="2 3">
    <name type="scientific">Streptomyces macrosporus</name>
    <dbReference type="NCBI Taxonomy" id="44032"/>
    <lineage>
        <taxon>Bacteria</taxon>
        <taxon>Bacillati</taxon>
        <taxon>Actinomycetota</taxon>
        <taxon>Actinomycetes</taxon>
        <taxon>Kitasatosporales</taxon>
        <taxon>Streptomycetaceae</taxon>
        <taxon>Streptomyces</taxon>
    </lineage>
</organism>
<evidence type="ECO:0000313" key="3">
    <source>
        <dbReference type="Proteomes" id="UP001501638"/>
    </source>
</evidence>
<dbReference type="EMBL" id="BAAASZ010000026">
    <property type="protein sequence ID" value="GAA2448505.1"/>
    <property type="molecule type" value="Genomic_DNA"/>
</dbReference>
<evidence type="ECO:0000256" key="1">
    <source>
        <dbReference type="SAM" id="MobiDB-lite"/>
    </source>
</evidence>
<feature type="compositionally biased region" description="Low complexity" evidence="1">
    <location>
        <begin position="78"/>
        <end position="90"/>
    </location>
</feature>
<keyword evidence="3" id="KW-1185">Reference proteome</keyword>
<evidence type="ECO:0000313" key="2">
    <source>
        <dbReference type="EMBL" id="GAA2448505.1"/>
    </source>
</evidence>
<comment type="caution">
    <text evidence="2">The sequence shown here is derived from an EMBL/GenBank/DDBJ whole genome shotgun (WGS) entry which is preliminary data.</text>
</comment>